<dbReference type="EMBL" id="PDWN01000017">
    <property type="protein sequence ID" value="KAF1692262.1"/>
    <property type="molecule type" value="Genomic_DNA"/>
</dbReference>
<dbReference type="InterPro" id="IPR051686">
    <property type="entry name" value="Lipoprotein_DolP"/>
</dbReference>
<dbReference type="Pfam" id="PF04972">
    <property type="entry name" value="BON"/>
    <property type="match status" value="1"/>
</dbReference>
<accession>A0ABQ6Z3S2</accession>
<proteinExistence type="predicted"/>
<gene>
    <name evidence="3" type="ORF">CSC65_14995</name>
</gene>
<dbReference type="RefSeq" id="WP_162411415.1">
    <property type="nucleotide sequence ID" value="NZ_CP093331.1"/>
</dbReference>
<keyword evidence="1" id="KW-0732">Signal</keyword>
<evidence type="ECO:0000313" key="4">
    <source>
        <dbReference type="Proteomes" id="UP000788419"/>
    </source>
</evidence>
<evidence type="ECO:0000313" key="3">
    <source>
        <dbReference type="EMBL" id="KAF1692262.1"/>
    </source>
</evidence>
<dbReference type="PROSITE" id="PS50914">
    <property type="entry name" value="BON"/>
    <property type="match status" value="1"/>
</dbReference>
<feature type="signal peptide" evidence="1">
    <location>
        <begin position="1"/>
        <end position="23"/>
    </location>
</feature>
<feature type="domain" description="BON" evidence="2">
    <location>
        <begin position="43"/>
        <end position="112"/>
    </location>
</feature>
<organism evidence="3 4">
    <name type="scientific">Pseudoxanthomonas daejeonensis</name>
    <dbReference type="NCBI Taxonomy" id="266062"/>
    <lineage>
        <taxon>Bacteria</taxon>
        <taxon>Pseudomonadati</taxon>
        <taxon>Pseudomonadota</taxon>
        <taxon>Gammaproteobacteria</taxon>
        <taxon>Lysobacterales</taxon>
        <taxon>Lysobacteraceae</taxon>
        <taxon>Pseudoxanthomonas</taxon>
    </lineage>
</organism>
<sequence length="115" mass="11635">MRKSTTILAATLAAVLFSGAAMANDDKPAKKPAAEAASAQPVDDTWITTKVKSSLLADTEVAGTKIDVDTVNGVVFLTGTAHTQAQADQAKKVAAGIQGVSKVDTTKLKVVPAGG</sequence>
<dbReference type="PANTHER" id="PTHR34606:SF15">
    <property type="entry name" value="BON DOMAIN-CONTAINING PROTEIN"/>
    <property type="match status" value="1"/>
</dbReference>
<protein>
    <submittedName>
        <fullName evidence="3">Transporter</fullName>
    </submittedName>
</protein>
<comment type="caution">
    <text evidence="3">The sequence shown here is derived from an EMBL/GenBank/DDBJ whole genome shotgun (WGS) entry which is preliminary data.</text>
</comment>
<evidence type="ECO:0000256" key="1">
    <source>
        <dbReference type="SAM" id="SignalP"/>
    </source>
</evidence>
<reference evidence="3 4" key="1">
    <citation type="submission" date="2017-10" db="EMBL/GenBank/DDBJ databases">
        <title>Whole genome sequencing of members of genus Pseudoxanthomonas.</title>
        <authorList>
            <person name="Kumar S."/>
            <person name="Bansal K."/>
            <person name="Kaur A."/>
            <person name="Patil P."/>
            <person name="Sharma S."/>
            <person name="Patil P.B."/>
        </authorList>
    </citation>
    <scope>NUCLEOTIDE SEQUENCE [LARGE SCALE GENOMIC DNA]</scope>
    <source>
        <strain evidence="3 4">DSM 17801</strain>
    </source>
</reference>
<evidence type="ECO:0000259" key="2">
    <source>
        <dbReference type="PROSITE" id="PS50914"/>
    </source>
</evidence>
<name>A0ABQ6Z3S2_9GAMM</name>
<keyword evidence="4" id="KW-1185">Reference proteome</keyword>
<dbReference type="Gene3D" id="3.30.1340.30">
    <property type="match status" value="1"/>
</dbReference>
<dbReference type="InterPro" id="IPR007055">
    <property type="entry name" value="BON_dom"/>
</dbReference>
<dbReference type="PANTHER" id="PTHR34606">
    <property type="entry name" value="BON DOMAIN-CONTAINING PROTEIN"/>
    <property type="match status" value="1"/>
</dbReference>
<dbReference type="Proteomes" id="UP000788419">
    <property type="component" value="Unassembled WGS sequence"/>
</dbReference>
<feature type="chain" id="PRO_5045874667" evidence="1">
    <location>
        <begin position="24"/>
        <end position="115"/>
    </location>
</feature>
<dbReference type="InterPro" id="IPR014004">
    <property type="entry name" value="Transpt-assoc_nodulatn_dom_bac"/>
</dbReference>
<dbReference type="SMART" id="SM00749">
    <property type="entry name" value="BON"/>
    <property type="match status" value="1"/>
</dbReference>